<dbReference type="AlphaFoldDB" id="A0AAW0B997"/>
<dbReference type="EMBL" id="JAYKXP010000151">
    <property type="protein sequence ID" value="KAK7022728.1"/>
    <property type="molecule type" value="Genomic_DNA"/>
</dbReference>
<reference evidence="2 3" key="1">
    <citation type="submission" date="2024-01" db="EMBL/GenBank/DDBJ databases">
        <title>A draft genome for a cacao thread blight-causing isolate of Paramarasmius palmivorus.</title>
        <authorList>
            <person name="Baruah I.K."/>
            <person name="Bukari Y."/>
            <person name="Amoako-Attah I."/>
            <person name="Meinhardt L.W."/>
            <person name="Bailey B.A."/>
            <person name="Cohen S.P."/>
        </authorList>
    </citation>
    <scope>NUCLEOTIDE SEQUENCE [LARGE SCALE GENOMIC DNA]</scope>
    <source>
        <strain evidence="2 3">GH-12</strain>
    </source>
</reference>
<comment type="caution">
    <text evidence="2">The sequence shown here is derived from an EMBL/GenBank/DDBJ whole genome shotgun (WGS) entry which is preliminary data.</text>
</comment>
<accession>A0AAW0B997</accession>
<sequence length="107" mass="12797">MVGDEGVLHCPVLLSKPVNRQETIAEGRSRQAENSRAYYERHKHQIQARAKLHKAKQKELLDSVPEDVKHAQIELKRQKQREYSRKHREKNRAVINARERERRRKLK</sequence>
<feature type="region of interest" description="Disordered" evidence="1">
    <location>
        <begin position="75"/>
        <end position="107"/>
    </location>
</feature>
<evidence type="ECO:0000313" key="2">
    <source>
        <dbReference type="EMBL" id="KAK7022728.1"/>
    </source>
</evidence>
<keyword evidence="3" id="KW-1185">Reference proteome</keyword>
<protein>
    <submittedName>
        <fullName evidence="2">Uncharacterized protein</fullName>
    </submittedName>
</protein>
<proteinExistence type="predicted"/>
<gene>
    <name evidence="2" type="ORF">VNI00_017004</name>
</gene>
<evidence type="ECO:0000256" key="1">
    <source>
        <dbReference type="SAM" id="MobiDB-lite"/>
    </source>
</evidence>
<dbReference type="Proteomes" id="UP001383192">
    <property type="component" value="Unassembled WGS sequence"/>
</dbReference>
<name>A0AAW0B997_9AGAR</name>
<organism evidence="2 3">
    <name type="scientific">Paramarasmius palmivorus</name>
    <dbReference type="NCBI Taxonomy" id="297713"/>
    <lineage>
        <taxon>Eukaryota</taxon>
        <taxon>Fungi</taxon>
        <taxon>Dikarya</taxon>
        <taxon>Basidiomycota</taxon>
        <taxon>Agaricomycotina</taxon>
        <taxon>Agaricomycetes</taxon>
        <taxon>Agaricomycetidae</taxon>
        <taxon>Agaricales</taxon>
        <taxon>Marasmiineae</taxon>
        <taxon>Marasmiaceae</taxon>
        <taxon>Paramarasmius</taxon>
    </lineage>
</organism>
<evidence type="ECO:0000313" key="3">
    <source>
        <dbReference type="Proteomes" id="UP001383192"/>
    </source>
</evidence>